<keyword evidence="6" id="KW-1185">Reference proteome</keyword>
<name>A0A4R7J8M7_9ACTN</name>
<comment type="caution">
    <text evidence="5">The sequence shown here is derived from an EMBL/GenBank/DDBJ whole genome shotgun (WGS) entry which is preliminary data.</text>
</comment>
<dbReference type="GO" id="GO:0016887">
    <property type="term" value="F:ATP hydrolysis activity"/>
    <property type="evidence" value="ECO:0007669"/>
    <property type="project" value="InterPro"/>
</dbReference>
<keyword evidence="1" id="KW-0813">Transport</keyword>
<evidence type="ECO:0000259" key="4">
    <source>
        <dbReference type="PROSITE" id="PS50893"/>
    </source>
</evidence>
<proteinExistence type="predicted"/>
<dbReference type="EMBL" id="SOAW01000001">
    <property type="protein sequence ID" value="TDT33840.1"/>
    <property type="molecule type" value="Genomic_DNA"/>
</dbReference>
<feature type="domain" description="ABC transporter" evidence="4">
    <location>
        <begin position="26"/>
        <end position="244"/>
    </location>
</feature>
<dbReference type="PROSITE" id="PS00211">
    <property type="entry name" value="ABC_TRANSPORTER_1"/>
    <property type="match status" value="1"/>
</dbReference>
<dbReference type="Proteomes" id="UP000295371">
    <property type="component" value="Unassembled WGS sequence"/>
</dbReference>
<evidence type="ECO:0000256" key="3">
    <source>
        <dbReference type="ARBA" id="ARBA00022840"/>
    </source>
</evidence>
<dbReference type="Pfam" id="PF00005">
    <property type="entry name" value="ABC_tran"/>
    <property type="match status" value="1"/>
</dbReference>
<dbReference type="InterPro" id="IPR017871">
    <property type="entry name" value="ABC_transporter-like_CS"/>
</dbReference>
<keyword evidence="3 5" id="KW-0067">ATP-binding</keyword>
<accession>A0A4R7J8M7</accession>
<dbReference type="SMART" id="SM00382">
    <property type="entry name" value="AAA"/>
    <property type="match status" value="1"/>
</dbReference>
<gene>
    <name evidence="5" type="ORF">CLV29_1475</name>
</gene>
<evidence type="ECO:0000313" key="6">
    <source>
        <dbReference type="Proteomes" id="UP000295371"/>
    </source>
</evidence>
<dbReference type="InterPro" id="IPR050153">
    <property type="entry name" value="Metal_Ion_Import_ABC"/>
</dbReference>
<organism evidence="5 6">
    <name type="scientific">Naumannella halotolerans</name>
    <dbReference type="NCBI Taxonomy" id="993414"/>
    <lineage>
        <taxon>Bacteria</taxon>
        <taxon>Bacillati</taxon>
        <taxon>Actinomycetota</taxon>
        <taxon>Actinomycetes</taxon>
        <taxon>Propionibacteriales</taxon>
        <taxon>Propionibacteriaceae</taxon>
        <taxon>Naumannella</taxon>
    </lineage>
</organism>
<protein>
    <submittedName>
        <fullName evidence="5">Zinc transport system ATP-binding protein</fullName>
    </submittedName>
</protein>
<keyword evidence="2" id="KW-0547">Nucleotide-binding</keyword>
<reference evidence="5 6" key="1">
    <citation type="submission" date="2019-03" db="EMBL/GenBank/DDBJ databases">
        <title>Genomic Encyclopedia of Archaeal and Bacterial Type Strains, Phase II (KMG-II): from individual species to whole genera.</title>
        <authorList>
            <person name="Goeker M."/>
        </authorList>
    </citation>
    <scope>NUCLEOTIDE SEQUENCE [LARGE SCALE GENOMIC DNA]</scope>
    <source>
        <strain evidence="5 6">DSM 24323</strain>
    </source>
</reference>
<evidence type="ECO:0000313" key="5">
    <source>
        <dbReference type="EMBL" id="TDT33840.1"/>
    </source>
</evidence>
<evidence type="ECO:0000256" key="1">
    <source>
        <dbReference type="ARBA" id="ARBA00022448"/>
    </source>
</evidence>
<dbReference type="PROSITE" id="PS50893">
    <property type="entry name" value="ABC_TRANSPORTER_2"/>
    <property type="match status" value="1"/>
</dbReference>
<dbReference type="InterPro" id="IPR003439">
    <property type="entry name" value="ABC_transporter-like_ATP-bd"/>
</dbReference>
<dbReference type="InterPro" id="IPR003593">
    <property type="entry name" value="AAA+_ATPase"/>
</dbReference>
<dbReference type="PANTHER" id="PTHR42734">
    <property type="entry name" value="METAL TRANSPORT SYSTEM ATP-BINDING PROTEIN TM_0124-RELATED"/>
    <property type="match status" value="1"/>
</dbReference>
<evidence type="ECO:0000256" key="2">
    <source>
        <dbReference type="ARBA" id="ARBA00022741"/>
    </source>
</evidence>
<dbReference type="GO" id="GO:0005524">
    <property type="term" value="F:ATP binding"/>
    <property type="evidence" value="ECO:0007669"/>
    <property type="project" value="UniProtKB-KW"/>
</dbReference>
<dbReference type="Gene3D" id="3.40.50.300">
    <property type="entry name" value="P-loop containing nucleotide triphosphate hydrolases"/>
    <property type="match status" value="1"/>
</dbReference>
<sequence length="244" mass="25792">MTAAATAATVRTVPDSDSGTPMSVAIDAEHLTVSLGGPPVLRDVSFAVRTGESVGLFGANGSGKTTLLRTLLGLVRPESGHSSLFGTEISRFGDWKLIGYVPQRSTVAMDAATVAEVVASGRLPHRRPFVPARAADRKACAAALEQVGVAALARREFQKLSGGQQQRVLIARALAGEPELLFLDEPLAGIDLPSQQALAETLHSLNESGRTLFTVLHDAGPLADILQRRLTLVNGRLDRDEATR</sequence>
<dbReference type="SUPFAM" id="SSF52540">
    <property type="entry name" value="P-loop containing nucleoside triphosphate hydrolases"/>
    <property type="match status" value="1"/>
</dbReference>
<dbReference type="AlphaFoldDB" id="A0A4R7J8M7"/>
<dbReference type="InterPro" id="IPR027417">
    <property type="entry name" value="P-loop_NTPase"/>
</dbReference>